<protein>
    <submittedName>
        <fullName evidence="3">Putative dehydrogenase</fullName>
    </submittedName>
</protein>
<dbReference type="Pfam" id="PF22725">
    <property type="entry name" value="GFO_IDH_MocA_C3"/>
    <property type="match status" value="1"/>
</dbReference>
<feature type="domain" description="Gfo/Idh/MocA-like oxidoreductase N-terminal" evidence="1">
    <location>
        <begin position="4"/>
        <end position="119"/>
    </location>
</feature>
<evidence type="ECO:0000259" key="2">
    <source>
        <dbReference type="Pfam" id="PF22725"/>
    </source>
</evidence>
<evidence type="ECO:0000313" key="4">
    <source>
        <dbReference type="Proteomes" id="UP000294558"/>
    </source>
</evidence>
<accession>A0A4R7HWH3</accession>
<dbReference type="AlphaFoldDB" id="A0A4R7HWH3"/>
<reference evidence="3 4" key="1">
    <citation type="submission" date="2019-03" db="EMBL/GenBank/DDBJ databases">
        <title>Sequencing the genomes of 1000 actinobacteria strains.</title>
        <authorList>
            <person name="Klenk H.-P."/>
        </authorList>
    </citation>
    <scope>NUCLEOTIDE SEQUENCE [LARGE SCALE GENOMIC DNA]</scope>
    <source>
        <strain evidence="3 4">DSM 18936</strain>
    </source>
</reference>
<organism evidence="3 4">
    <name type="scientific">Ilumatobacter fluminis</name>
    <dbReference type="NCBI Taxonomy" id="467091"/>
    <lineage>
        <taxon>Bacteria</taxon>
        <taxon>Bacillati</taxon>
        <taxon>Actinomycetota</taxon>
        <taxon>Acidimicrobiia</taxon>
        <taxon>Acidimicrobiales</taxon>
        <taxon>Ilumatobacteraceae</taxon>
        <taxon>Ilumatobacter</taxon>
    </lineage>
</organism>
<evidence type="ECO:0000259" key="1">
    <source>
        <dbReference type="Pfam" id="PF01408"/>
    </source>
</evidence>
<dbReference type="OrthoDB" id="256869at2"/>
<evidence type="ECO:0000313" key="3">
    <source>
        <dbReference type="EMBL" id="TDT14894.1"/>
    </source>
</evidence>
<dbReference type="SUPFAM" id="SSF55347">
    <property type="entry name" value="Glyceraldehyde-3-phosphate dehydrogenase-like, C-terminal domain"/>
    <property type="match status" value="1"/>
</dbReference>
<sequence length="342" mass="37970">MTTKVAIAGAGYFSAYHLDGWQRLDGVEVCGILDPDRDRASRLVSGTSIPTFASLEQLLNTVRPDVLDIVTPPETHAEIALAAAQRNIDVIVQKPLAPSWDEAVQLVEALGSLPVRFMVHENWRWQPWYRAIKSLSDDGTTGRLFGASFRLRTGDGWQPDAYVERQPYFRFMPRLLLHETGIHLVDTFRFLLGEVETVHAITHRRNAAIAGEDEAIVVLEFVDGATAVLDASRYNEPDAGTPDPRYTFGTARIDAERGHFQLPGDGQVMWKALGEDATVLLPNPPRIGFAGDSVHALQAHFLKCRRDGTAFEAEGDDYLRSVAVVEACYEAARSRRPTRVAY</sequence>
<dbReference type="InterPro" id="IPR036291">
    <property type="entry name" value="NAD(P)-bd_dom_sf"/>
</dbReference>
<dbReference type="GO" id="GO:0000166">
    <property type="term" value="F:nucleotide binding"/>
    <property type="evidence" value="ECO:0007669"/>
    <property type="project" value="InterPro"/>
</dbReference>
<dbReference type="Gene3D" id="3.40.50.720">
    <property type="entry name" value="NAD(P)-binding Rossmann-like Domain"/>
    <property type="match status" value="1"/>
</dbReference>
<dbReference type="EMBL" id="SOAU01000001">
    <property type="protein sequence ID" value="TDT14894.1"/>
    <property type="molecule type" value="Genomic_DNA"/>
</dbReference>
<dbReference type="PANTHER" id="PTHR43708:SF8">
    <property type="entry name" value="OXIDOREDUCTASE"/>
    <property type="match status" value="1"/>
</dbReference>
<keyword evidence="4" id="KW-1185">Reference proteome</keyword>
<dbReference type="RefSeq" id="WP_133867402.1">
    <property type="nucleotide sequence ID" value="NZ_SOAU01000001.1"/>
</dbReference>
<proteinExistence type="predicted"/>
<gene>
    <name evidence="3" type="ORF">BDK89_0453</name>
</gene>
<dbReference type="SUPFAM" id="SSF51735">
    <property type="entry name" value="NAD(P)-binding Rossmann-fold domains"/>
    <property type="match status" value="1"/>
</dbReference>
<comment type="caution">
    <text evidence="3">The sequence shown here is derived from an EMBL/GenBank/DDBJ whole genome shotgun (WGS) entry which is preliminary data.</text>
</comment>
<dbReference type="InterPro" id="IPR051317">
    <property type="entry name" value="Gfo/Idh/MocA_oxidoreduct"/>
</dbReference>
<dbReference type="Pfam" id="PF01408">
    <property type="entry name" value="GFO_IDH_MocA"/>
    <property type="match status" value="1"/>
</dbReference>
<dbReference type="PANTHER" id="PTHR43708">
    <property type="entry name" value="CONSERVED EXPRESSED OXIDOREDUCTASE (EUROFUNG)"/>
    <property type="match status" value="1"/>
</dbReference>
<feature type="domain" description="GFO/IDH/MocA-like oxidoreductase" evidence="2">
    <location>
        <begin position="129"/>
        <end position="245"/>
    </location>
</feature>
<dbReference type="InterPro" id="IPR055170">
    <property type="entry name" value="GFO_IDH_MocA-like_dom"/>
</dbReference>
<dbReference type="Proteomes" id="UP000294558">
    <property type="component" value="Unassembled WGS sequence"/>
</dbReference>
<name>A0A4R7HWH3_9ACTN</name>
<dbReference type="Gene3D" id="3.30.360.10">
    <property type="entry name" value="Dihydrodipicolinate Reductase, domain 2"/>
    <property type="match status" value="1"/>
</dbReference>
<dbReference type="InterPro" id="IPR000683">
    <property type="entry name" value="Gfo/Idh/MocA-like_OxRdtase_N"/>
</dbReference>